<dbReference type="PROSITE" id="PS50110">
    <property type="entry name" value="RESPONSE_REGULATORY"/>
    <property type="match status" value="1"/>
</dbReference>
<dbReference type="SMART" id="SM00388">
    <property type="entry name" value="HisKA"/>
    <property type="match status" value="1"/>
</dbReference>
<dbReference type="CDD" id="cd17546">
    <property type="entry name" value="REC_hyHK_CKI1_RcsC-like"/>
    <property type="match status" value="1"/>
</dbReference>
<dbReference type="CDD" id="cd00082">
    <property type="entry name" value="HisKA"/>
    <property type="match status" value="1"/>
</dbReference>
<feature type="domain" description="HPt" evidence="16">
    <location>
        <begin position="568"/>
        <end position="663"/>
    </location>
</feature>
<dbReference type="GO" id="GO:0000155">
    <property type="term" value="F:phosphorelay sensor kinase activity"/>
    <property type="evidence" value="ECO:0007669"/>
    <property type="project" value="InterPro"/>
</dbReference>
<name>A0A9N8J3C7_9FLAO</name>
<evidence type="ECO:0000256" key="4">
    <source>
        <dbReference type="ARBA" id="ARBA00022475"/>
    </source>
</evidence>
<comment type="catalytic activity">
    <reaction evidence="1">
        <text>ATP + protein L-histidine = ADP + protein N-phospho-L-histidine.</text>
        <dbReference type="EC" id="2.7.13.3"/>
    </reaction>
</comment>
<protein>
    <recommendedName>
        <fullName evidence="3">histidine kinase</fullName>
        <ecNumber evidence="3">2.7.13.3</ecNumber>
    </recommendedName>
</protein>
<evidence type="ECO:0000313" key="17">
    <source>
        <dbReference type="EMBL" id="CAC9974683.1"/>
    </source>
</evidence>
<keyword evidence="7" id="KW-0547">Nucleotide-binding</keyword>
<organism evidence="17 18">
    <name type="scientific">Flavobacterium panici</name>
    <dbReference type="NCBI Taxonomy" id="2654843"/>
    <lineage>
        <taxon>Bacteria</taxon>
        <taxon>Pseudomonadati</taxon>
        <taxon>Bacteroidota</taxon>
        <taxon>Flavobacteriia</taxon>
        <taxon>Flavobacteriales</taxon>
        <taxon>Flavobacteriaceae</taxon>
        <taxon>Flavobacterium</taxon>
    </lineage>
</organism>
<feature type="modified residue" description="4-aspartylphosphate" evidence="13">
    <location>
        <position position="478"/>
    </location>
</feature>
<feature type="modified residue" description="Phosphohistidine" evidence="12">
    <location>
        <position position="607"/>
    </location>
</feature>
<dbReference type="InterPro" id="IPR036641">
    <property type="entry name" value="HPT_dom_sf"/>
</dbReference>
<dbReference type="InterPro" id="IPR036890">
    <property type="entry name" value="HATPase_C_sf"/>
</dbReference>
<dbReference type="InterPro" id="IPR029016">
    <property type="entry name" value="GAF-like_dom_sf"/>
</dbReference>
<keyword evidence="8" id="KW-0067">ATP-binding</keyword>
<keyword evidence="5 13" id="KW-0597">Phosphoprotein</keyword>
<evidence type="ECO:0000256" key="12">
    <source>
        <dbReference type="PROSITE-ProRule" id="PRU00110"/>
    </source>
</evidence>
<dbReference type="SMART" id="SM00387">
    <property type="entry name" value="HATPase_c"/>
    <property type="match status" value="1"/>
</dbReference>
<comment type="subcellular location">
    <subcellularLocation>
        <location evidence="2">Cell membrane</location>
        <topology evidence="2">Multi-pass membrane protein</topology>
    </subcellularLocation>
</comment>
<evidence type="ECO:0000256" key="10">
    <source>
        <dbReference type="ARBA" id="ARBA00023012"/>
    </source>
</evidence>
<dbReference type="PANTHER" id="PTHR45339">
    <property type="entry name" value="HYBRID SIGNAL TRANSDUCTION HISTIDINE KINASE J"/>
    <property type="match status" value="1"/>
</dbReference>
<evidence type="ECO:0000256" key="2">
    <source>
        <dbReference type="ARBA" id="ARBA00004651"/>
    </source>
</evidence>
<dbReference type="InterPro" id="IPR008207">
    <property type="entry name" value="Sig_transdc_His_kin_Hpt_dom"/>
</dbReference>
<dbReference type="AlphaFoldDB" id="A0A9N8J3C7"/>
<dbReference type="Gene3D" id="1.20.120.160">
    <property type="entry name" value="HPT domain"/>
    <property type="match status" value="1"/>
</dbReference>
<dbReference type="SUPFAM" id="SSF55874">
    <property type="entry name" value="ATPase domain of HSP90 chaperone/DNA topoisomerase II/histidine kinase"/>
    <property type="match status" value="1"/>
</dbReference>
<keyword evidence="6" id="KW-0812">Transmembrane</keyword>
<evidence type="ECO:0000256" key="9">
    <source>
        <dbReference type="ARBA" id="ARBA00022989"/>
    </source>
</evidence>
<evidence type="ECO:0000256" key="7">
    <source>
        <dbReference type="ARBA" id="ARBA00022741"/>
    </source>
</evidence>
<dbReference type="SUPFAM" id="SSF52172">
    <property type="entry name" value="CheY-like"/>
    <property type="match status" value="1"/>
</dbReference>
<reference evidence="17 18" key="1">
    <citation type="submission" date="2020-06" db="EMBL/GenBank/DDBJ databases">
        <authorList>
            <person name="Criscuolo A."/>
        </authorList>
    </citation>
    <scope>NUCLEOTIDE SEQUENCE [LARGE SCALE GENOMIC DNA]</scope>
    <source>
        <strain evidence="17">PXU-55</strain>
    </source>
</reference>
<dbReference type="InterPro" id="IPR004358">
    <property type="entry name" value="Sig_transdc_His_kin-like_C"/>
</dbReference>
<keyword evidence="4" id="KW-1003">Cell membrane</keyword>
<dbReference type="RefSeq" id="WP_180857842.1">
    <property type="nucleotide sequence ID" value="NZ_CAIJDE010000043.1"/>
</dbReference>
<dbReference type="FunFam" id="3.30.565.10:FF:000010">
    <property type="entry name" value="Sensor histidine kinase RcsC"/>
    <property type="match status" value="1"/>
</dbReference>
<feature type="domain" description="Response regulatory" evidence="15">
    <location>
        <begin position="429"/>
        <end position="544"/>
    </location>
</feature>
<dbReference type="PRINTS" id="PR00344">
    <property type="entry name" value="BCTRLSENSOR"/>
</dbReference>
<keyword evidence="10" id="KW-0902">Two-component regulatory system</keyword>
<keyword evidence="11" id="KW-0472">Membrane</keyword>
<dbReference type="PROSITE" id="PS50109">
    <property type="entry name" value="HIS_KIN"/>
    <property type="match status" value="1"/>
</dbReference>
<dbReference type="Pfam" id="PF00512">
    <property type="entry name" value="HisKA"/>
    <property type="match status" value="1"/>
</dbReference>
<evidence type="ECO:0000256" key="3">
    <source>
        <dbReference type="ARBA" id="ARBA00012438"/>
    </source>
</evidence>
<proteinExistence type="predicted"/>
<dbReference type="InterPro" id="IPR001789">
    <property type="entry name" value="Sig_transdc_resp-reg_receiver"/>
</dbReference>
<dbReference type="SUPFAM" id="SSF47384">
    <property type="entry name" value="Homodimeric domain of signal transducing histidine kinase"/>
    <property type="match status" value="1"/>
</dbReference>
<gene>
    <name evidence="17" type="ORF">FLAPXU55_02380</name>
</gene>
<dbReference type="GO" id="GO:0005886">
    <property type="term" value="C:plasma membrane"/>
    <property type="evidence" value="ECO:0007669"/>
    <property type="project" value="UniProtKB-SubCell"/>
</dbReference>
<evidence type="ECO:0000256" key="1">
    <source>
        <dbReference type="ARBA" id="ARBA00000085"/>
    </source>
</evidence>
<dbReference type="SUPFAM" id="SSF47226">
    <property type="entry name" value="Histidine-containing phosphotransfer domain, HPT domain"/>
    <property type="match status" value="1"/>
</dbReference>
<dbReference type="Pfam" id="PF00072">
    <property type="entry name" value="Response_reg"/>
    <property type="match status" value="1"/>
</dbReference>
<evidence type="ECO:0000313" key="18">
    <source>
        <dbReference type="Proteomes" id="UP000533639"/>
    </source>
</evidence>
<dbReference type="Proteomes" id="UP000533639">
    <property type="component" value="Unassembled WGS sequence"/>
</dbReference>
<feature type="domain" description="Histidine kinase" evidence="14">
    <location>
        <begin position="189"/>
        <end position="409"/>
    </location>
</feature>
<sequence>MSNPQQPLPHNETERLAALKRYNILDSLPEHIFDDATKLVSYICAVPIAHISFIDETRQWFKSEIGIGVSEVPREISFCRYTILDSEMVEIGDTHLNERFKDDPNVVDGFKVRFYAGIPLTTPDGYNIGTICAIDHISKELNENQKNALSIVAKHIINQLELRTKNIELAAQKKIAQRAVLAKDSFLANMSHEIRTPLNAIIGFTDLLAQTRLDTIQRDYINSVQIAEENLLLIVNDILDLSKIESGNLTIDAHPFNLKNTLKHIYDLLKVKVPANVEFNLFLDADMPEMVIGDQGRLNQILVNLAGNSLKFTEEGEVTVSVKKTAETADNYSLRFSVKDTGIGIAEKKLKTIFERFTQAEESTTRKFGGTGLGLNIVKQLIELQHSEIQVKSKLGHGSEFFFTLTYKKADDVEEIKTTLPEHNQDKYKILLCEDNVLNQKLVKSVIYNFGYEVDIAENGEAGIQLLSKNKYDLILMDLQMPVKDGYQTTQYIRNEMKLNIPIIAMTAHSLVGEQERCYKEGMNGYVPKPFKQAVLLEAIKTVMNKDIPLTQKRNIDLSFIDEVSCGDPDFRQDMIHLFLEKIPNEVTQLEEAILKNDVDTAKKISHTMKSSLDIFLLKDLSNYVSIIEKEANMREFSTETVGKINTLRSEITEIIAILKDIK</sequence>
<dbReference type="PROSITE" id="PS50894">
    <property type="entry name" value="HPT"/>
    <property type="match status" value="1"/>
</dbReference>
<dbReference type="Pfam" id="PF02518">
    <property type="entry name" value="HATPase_c"/>
    <property type="match status" value="1"/>
</dbReference>
<evidence type="ECO:0000259" key="15">
    <source>
        <dbReference type="PROSITE" id="PS50110"/>
    </source>
</evidence>
<dbReference type="Gene3D" id="1.10.287.130">
    <property type="match status" value="1"/>
</dbReference>
<evidence type="ECO:0000256" key="8">
    <source>
        <dbReference type="ARBA" id="ARBA00022840"/>
    </source>
</evidence>
<evidence type="ECO:0000259" key="14">
    <source>
        <dbReference type="PROSITE" id="PS50109"/>
    </source>
</evidence>
<evidence type="ECO:0000256" key="11">
    <source>
        <dbReference type="ARBA" id="ARBA00023136"/>
    </source>
</evidence>
<evidence type="ECO:0000256" key="5">
    <source>
        <dbReference type="ARBA" id="ARBA00022553"/>
    </source>
</evidence>
<dbReference type="InterPro" id="IPR005467">
    <property type="entry name" value="His_kinase_dom"/>
</dbReference>
<dbReference type="InterPro" id="IPR003594">
    <property type="entry name" value="HATPase_dom"/>
</dbReference>
<comment type="caution">
    <text evidence="17">The sequence shown here is derived from an EMBL/GenBank/DDBJ whole genome shotgun (WGS) entry which is preliminary data.</text>
</comment>
<evidence type="ECO:0000256" key="13">
    <source>
        <dbReference type="PROSITE-ProRule" id="PRU00169"/>
    </source>
</evidence>
<dbReference type="InterPro" id="IPR036097">
    <property type="entry name" value="HisK_dim/P_sf"/>
</dbReference>
<dbReference type="PANTHER" id="PTHR45339:SF1">
    <property type="entry name" value="HYBRID SIGNAL TRANSDUCTION HISTIDINE KINASE J"/>
    <property type="match status" value="1"/>
</dbReference>
<dbReference type="SUPFAM" id="SSF55781">
    <property type="entry name" value="GAF domain-like"/>
    <property type="match status" value="1"/>
</dbReference>
<dbReference type="Gene3D" id="3.30.565.10">
    <property type="entry name" value="Histidine kinase-like ATPase, C-terminal domain"/>
    <property type="match status" value="1"/>
</dbReference>
<accession>A0A9N8J3C7</accession>
<dbReference type="CDD" id="cd16922">
    <property type="entry name" value="HATPase_EvgS-ArcB-TorS-like"/>
    <property type="match status" value="1"/>
</dbReference>
<dbReference type="EC" id="2.7.13.3" evidence="3"/>
<dbReference type="Gene3D" id="3.30.450.40">
    <property type="match status" value="1"/>
</dbReference>
<dbReference type="Gene3D" id="3.40.50.2300">
    <property type="match status" value="1"/>
</dbReference>
<dbReference type="InterPro" id="IPR003661">
    <property type="entry name" value="HisK_dim/P_dom"/>
</dbReference>
<dbReference type="EMBL" id="CAIJDE010000043">
    <property type="protein sequence ID" value="CAC9974683.1"/>
    <property type="molecule type" value="Genomic_DNA"/>
</dbReference>
<dbReference type="SMART" id="SM00448">
    <property type="entry name" value="REC"/>
    <property type="match status" value="1"/>
</dbReference>
<evidence type="ECO:0000259" key="16">
    <source>
        <dbReference type="PROSITE" id="PS50894"/>
    </source>
</evidence>
<dbReference type="GO" id="GO:0005524">
    <property type="term" value="F:ATP binding"/>
    <property type="evidence" value="ECO:0007669"/>
    <property type="project" value="UniProtKB-KW"/>
</dbReference>
<dbReference type="InterPro" id="IPR011006">
    <property type="entry name" value="CheY-like_superfamily"/>
</dbReference>
<keyword evidence="9" id="KW-1133">Transmembrane helix</keyword>
<keyword evidence="18" id="KW-1185">Reference proteome</keyword>
<evidence type="ECO:0000256" key="6">
    <source>
        <dbReference type="ARBA" id="ARBA00022692"/>
    </source>
</evidence>